<proteinExistence type="predicted"/>
<evidence type="ECO:0000313" key="3">
    <source>
        <dbReference type="EMBL" id="GJQ10735.1"/>
    </source>
</evidence>
<reference evidence="3" key="1">
    <citation type="journal article" date="2022" name="Proc. Natl. Acad. Sci. U.S.A.">
        <title>Life cycle and functional genomics of the unicellular red alga Galdieria for elucidating algal and plant evolution and industrial use.</title>
        <authorList>
            <person name="Hirooka S."/>
            <person name="Itabashi T."/>
            <person name="Ichinose T.M."/>
            <person name="Onuma R."/>
            <person name="Fujiwara T."/>
            <person name="Yamashita S."/>
            <person name="Jong L.W."/>
            <person name="Tomita R."/>
            <person name="Iwane A.H."/>
            <person name="Miyagishima S.Y."/>
        </authorList>
    </citation>
    <scope>NUCLEOTIDE SEQUENCE</scope>
    <source>
        <strain evidence="3">NBRC 102759</strain>
    </source>
</reference>
<dbReference type="AlphaFoldDB" id="A0A9C7UPP5"/>
<comment type="caution">
    <text evidence="3">The sequence shown here is derived from an EMBL/GenBank/DDBJ whole genome shotgun (WGS) entry which is preliminary data.</text>
</comment>
<keyword evidence="4" id="KW-1185">Reference proteome</keyword>
<reference evidence="3" key="2">
    <citation type="submission" date="2022-01" db="EMBL/GenBank/DDBJ databases">
        <authorList>
            <person name="Hirooka S."/>
            <person name="Miyagishima S.Y."/>
        </authorList>
    </citation>
    <scope>NUCLEOTIDE SEQUENCE</scope>
    <source>
        <strain evidence="3">NBRC 102759</strain>
    </source>
</reference>
<keyword evidence="2" id="KW-0812">Transmembrane</keyword>
<sequence length="128" mass="14179">MISCFASICIPFNKRRYCKLYTQNSKPIKLTIYCGARLYIYMRQTNKQQNVSPKQVSQDDTGSSRHETKLGDSSGDGKGGGSRESFKYVPGAQGKVDVWFIIGLLIFVIPIVAIFWGISTGVIDISSS</sequence>
<feature type="compositionally biased region" description="Polar residues" evidence="1">
    <location>
        <begin position="47"/>
        <end position="61"/>
    </location>
</feature>
<feature type="transmembrane region" description="Helical" evidence="2">
    <location>
        <begin position="96"/>
        <end position="118"/>
    </location>
</feature>
<evidence type="ECO:0000256" key="2">
    <source>
        <dbReference type="SAM" id="Phobius"/>
    </source>
</evidence>
<gene>
    <name evidence="3" type="ORF">GpartN1_g2526.t1</name>
</gene>
<keyword evidence="2" id="KW-1133">Transmembrane helix</keyword>
<evidence type="ECO:0000256" key="1">
    <source>
        <dbReference type="SAM" id="MobiDB-lite"/>
    </source>
</evidence>
<name>A0A9C7UPP5_9RHOD</name>
<keyword evidence="2" id="KW-0472">Membrane</keyword>
<dbReference type="Proteomes" id="UP001061958">
    <property type="component" value="Unassembled WGS sequence"/>
</dbReference>
<organism evidence="3 4">
    <name type="scientific">Galdieria partita</name>
    <dbReference type="NCBI Taxonomy" id="83374"/>
    <lineage>
        <taxon>Eukaryota</taxon>
        <taxon>Rhodophyta</taxon>
        <taxon>Bangiophyceae</taxon>
        <taxon>Galdieriales</taxon>
        <taxon>Galdieriaceae</taxon>
        <taxon>Galdieria</taxon>
    </lineage>
</organism>
<feature type="region of interest" description="Disordered" evidence="1">
    <location>
        <begin position="47"/>
        <end position="82"/>
    </location>
</feature>
<protein>
    <submittedName>
        <fullName evidence="3">Uncharacterized protein</fullName>
    </submittedName>
</protein>
<evidence type="ECO:0000313" key="4">
    <source>
        <dbReference type="Proteomes" id="UP001061958"/>
    </source>
</evidence>
<accession>A0A9C7UPP5</accession>
<dbReference type="EMBL" id="BQMJ01000018">
    <property type="protein sequence ID" value="GJQ10735.1"/>
    <property type="molecule type" value="Genomic_DNA"/>
</dbReference>